<protein>
    <submittedName>
        <fullName evidence="1">Uncharacterized protein</fullName>
    </submittedName>
</protein>
<keyword evidence="2" id="KW-1185">Reference proteome</keyword>
<organism evidence="1 2">
    <name type="scientific">Candidula unifasciata</name>
    <dbReference type="NCBI Taxonomy" id="100452"/>
    <lineage>
        <taxon>Eukaryota</taxon>
        <taxon>Metazoa</taxon>
        <taxon>Spiralia</taxon>
        <taxon>Lophotrochozoa</taxon>
        <taxon>Mollusca</taxon>
        <taxon>Gastropoda</taxon>
        <taxon>Heterobranchia</taxon>
        <taxon>Euthyneura</taxon>
        <taxon>Panpulmonata</taxon>
        <taxon>Eupulmonata</taxon>
        <taxon>Stylommatophora</taxon>
        <taxon>Helicina</taxon>
        <taxon>Helicoidea</taxon>
        <taxon>Geomitridae</taxon>
        <taxon>Candidula</taxon>
    </lineage>
</organism>
<reference evidence="1" key="1">
    <citation type="submission" date="2021-04" db="EMBL/GenBank/DDBJ databases">
        <authorList>
            <consortium name="Molecular Ecology Group"/>
        </authorList>
    </citation>
    <scope>NUCLEOTIDE SEQUENCE</scope>
</reference>
<dbReference type="OrthoDB" id="9450131at2759"/>
<dbReference type="AlphaFoldDB" id="A0A8S3Z487"/>
<feature type="non-terminal residue" evidence="1">
    <location>
        <position position="59"/>
    </location>
</feature>
<evidence type="ECO:0000313" key="2">
    <source>
        <dbReference type="Proteomes" id="UP000678393"/>
    </source>
</evidence>
<accession>A0A8S3Z487</accession>
<dbReference type="EMBL" id="CAJHNH020001233">
    <property type="protein sequence ID" value="CAG5122142.1"/>
    <property type="molecule type" value="Genomic_DNA"/>
</dbReference>
<name>A0A8S3Z487_9EUPU</name>
<sequence length="59" mass="6912">ESGWHFEGDSYPTIQELVRKQYESGRPVTSKTGVILKTPIFREWELLNDDIELKEKIGF</sequence>
<proteinExistence type="predicted"/>
<feature type="non-terminal residue" evidence="1">
    <location>
        <position position="1"/>
    </location>
</feature>
<gene>
    <name evidence="1" type="ORF">CUNI_LOCUS7700</name>
</gene>
<comment type="caution">
    <text evidence="1">The sequence shown here is derived from an EMBL/GenBank/DDBJ whole genome shotgun (WGS) entry which is preliminary data.</text>
</comment>
<evidence type="ECO:0000313" key="1">
    <source>
        <dbReference type="EMBL" id="CAG5122142.1"/>
    </source>
</evidence>
<dbReference type="Proteomes" id="UP000678393">
    <property type="component" value="Unassembled WGS sequence"/>
</dbReference>